<evidence type="ECO:0000256" key="6">
    <source>
        <dbReference type="SAM" id="Phobius"/>
    </source>
</evidence>
<comment type="subcellular location">
    <subcellularLocation>
        <location evidence="1">Cell membrane</location>
        <topology evidence="1">Multi-pass membrane protein</topology>
    </subcellularLocation>
</comment>
<feature type="transmembrane region" description="Helical" evidence="6">
    <location>
        <begin position="161"/>
        <end position="185"/>
    </location>
</feature>
<feature type="transmembrane region" description="Helical" evidence="6">
    <location>
        <begin position="136"/>
        <end position="155"/>
    </location>
</feature>
<dbReference type="GO" id="GO:0005886">
    <property type="term" value="C:plasma membrane"/>
    <property type="evidence" value="ECO:0007669"/>
    <property type="project" value="UniProtKB-SubCell"/>
</dbReference>
<dbReference type="Proteomes" id="UP000248148">
    <property type="component" value="Unassembled WGS sequence"/>
</dbReference>
<keyword evidence="4 6" id="KW-1133">Transmembrane helix</keyword>
<dbReference type="EMBL" id="QJTI01000035">
    <property type="protein sequence ID" value="PYE99922.1"/>
    <property type="molecule type" value="Genomic_DNA"/>
</dbReference>
<comment type="caution">
    <text evidence="7">The sequence shown here is derived from an EMBL/GenBank/DDBJ whole genome shotgun (WGS) entry which is preliminary data.</text>
</comment>
<evidence type="ECO:0000256" key="3">
    <source>
        <dbReference type="ARBA" id="ARBA00022692"/>
    </source>
</evidence>
<accession>A0A318TMP4</accession>
<name>A0A318TMP4_9BRAD</name>
<reference evidence="7 8" key="1">
    <citation type="submission" date="2018-06" db="EMBL/GenBank/DDBJ databases">
        <title>Genomic Encyclopedia of Archaeal and Bacterial Type Strains, Phase II (KMG-II): from individual species to whole genera.</title>
        <authorList>
            <person name="Goeker M."/>
        </authorList>
    </citation>
    <scope>NUCLEOTIDE SEQUENCE [LARGE SCALE GENOMIC DNA]</scope>
    <source>
        <strain evidence="7 8">JCM 11668</strain>
    </source>
</reference>
<gene>
    <name evidence="7" type="ORF">BJ122_1355</name>
</gene>
<dbReference type="PANTHER" id="PTHR30086:SF19">
    <property type="entry name" value="THREONINE EFFLUX PROTEIN"/>
    <property type="match status" value="1"/>
</dbReference>
<organism evidence="7 8">
    <name type="scientific">Rhodopseudomonas faecalis</name>
    <dbReference type="NCBI Taxonomy" id="99655"/>
    <lineage>
        <taxon>Bacteria</taxon>
        <taxon>Pseudomonadati</taxon>
        <taxon>Pseudomonadota</taxon>
        <taxon>Alphaproteobacteria</taxon>
        <taxon>Hyphomicrobiales</taxon>
        <taxon>Nitrobacteraceae</taxon>
        <taxon>Rhodopseudomonas</taxon>
    </lineage>
</organism>
<feature type="transmembrane region" description="Helical" evidence="6">
    <location>
        <begin position="56"/>
        <end position="77"/>
    </location>
</feature>
<keyword evidence="5 6" id="KW-0472">Membrane</keyword>
<dbReference type="PANTHER" id="PTHR30086">
    <property type="entry name" value="ARGININE EXPORTER PROTEIN ARGO"/>
    <property type="match status" value="1"/>
</dbReference>
<sequence length="221" mass="23466">MGRRHQSRPVEGRLLSDNLTTLVSIGLVQLLAVISPGPSFLITAKTAVSRSSGDGIKLALGLGLGTVVWATAALLGLNALFAAMPMLFSAMKVMGALFLLWIALQIFRHAASAVDLEHAAGAGSQHLILKGFMTQLSNPKVVVFFGSVFVAMLPADPSPWMVAALVVIVTLNEVVWYSLVALFIGQAGVRARYLRAKTWIDRGTSVFLGGLGLRLLLSARS</sequence>
<evidence type="ECO:0000256" key="5">
    <source>
        <dbReference type="ARBA" id="ARBA00023136"/>
    </source>
</evidence>
<evidence type="ECO:0000313" key="8">
    <source>
        <dbReference type="Proteomes" id="UP000248148"/>
    </source>
</evidence>
<dbReference type="GO" id="GO:0015171">
    <property type="term" value="F:amino acid transmembrane transporter activity"/>
    <property type="evidence" value="ECO:0007669"/>
    <property type="project" value="TreeGrafter"/>
</dbReference>
<dbReference type="InterPro" id="IPR001123">
    <property type="entry name" value="LeuE-type"/>
</dbReference>
<dbReference type="Pfam" id="PF01810">
    <property type="entry name" value="LysE"/>
    <property type="match status" value="1"/>
</dbReference>
<feature type="transmembrane region" description="Helical" evidence="6">
    <location>
        <begin position="83"/>
        <end position="104"/>
    </location>
</feature>
<feature type="transmembrane region" description="Helical" evidence="6">
    <location>
        <begin position="20"/>
        <end position="44"/>
    </location>
</feature>
<evidence type="ECO:0000256" key="1">
    <source>
        <dbReference type="ARBA" id="ARBA00004651"/>
    </source>
</evidence>
<evidence type="ECO:0000256" key="2">
    <source>
        <dbReference type="ARBA" id="ARBA00022475"/>
    </source>
</evidence>
<keyword evidence="2" id="KW-1003">Cell membrane</keyword>
<keyword evidence="3 6" id="KW-0812">Transmembrane</keyword>
<protein>
    <submittedName>
        <fullName evidence="7">Threonine/homoserine/homoserine lactone efflux protein</fullName>
    </submittedName>
</protein>
<keyword evidence="8" id="KW-1185">Reference proteome</keyword>
<proteinExistence type="predicted"/>
<evidence type="ECO:0000256" key="4">
    <source>
        <dbReference type="ARBA" id="ARBA00022989"/>
    </source>
</evidence>
<dbReference type="AlphaFoldDB" id="A0A318TMP4"/>
<evidence type="ECO:0000313" key="7">
    <source>
        <dbReference type="EMBL" id="PYE99922.1"/>
    </source>
</evidence>